<comment type="caution">
    <text evidence="5">The sequence shown here is derived from an EMBL/GenBank/DDBJ whole genome shotgun (WGS) entry which is preliminary data.</text>
</comment>
<feature type="compositionally biased region" description="Low complexity" evidence="3">
    <location>
        <begin position="1005"/>
        <end position="1021"/>
    </location>
</feature>
<feature type="compositionally biased region" description="Polar residues" evidence="3">
    <location>
        <begin position="1029"/>
        <end position="1058"/>
    </location>
</feature>
<dbReference type="CDD" id="cd12148">
    <property type="entry name" value="fungal_TF_MHR"/>
    <property type="match status" value="1"/>
</dbReference>
<sequence length="2227" mass="245335">MSSLLHPIHSAGQKCRPKHQVLVLKCYPKYQKTVQEVKPNASELSYLLYYASTRRHKLQKVGEFLEKKNAHDVWKGRLGNVQITLQILTAIIEKAPRDISLYARSVLIILDSILRSKDVNMVEESVPTFEAYCKHVDAASLSADQQRAQQYLSIVQLYAEYASKQNTPSKQPGDSIPASLRWRNLGLRALRAVVASEAIAADSNRQLNMVMPVILENLSLEEENVLATLQQRARTSERLDDDFARRRRMSIATVTTVDTAEGDPATAVETTAGADKVAEEEVRALALRCLKQIFSIGIGSTRGQTRLATALTLKFIASKSPPKIAPEFARQGNWATSLFETIAKWTPVQDRFIIVLTAMETLVRSPITEDMLEKQLVLTTLIDWLLSSSVNLIGLSVMDVLLGLIYHMLALLQLGGPNTRFVSPQSHDTTGFFREAKEVFDPSTVLSGSEKPKTPSKTQANPSAVRQELIIRLQKCIASLSNHIYYTDQISDMISAILARLKPSAQSEVPNSVAAITDPAAAARAIAESANIQEDPSTSSFFSFNTARLTAVQIIKDILYRANSRRGPVGAPIEARSRVGVQVWEGTQWLLKDEEKEVRVAYIDALLAWLKLETNKADLLLPKDGHRKHGQNKRSTLQPGEAITAKRAVSGASRKEPKPARSSFLQLLHLAIYDSILDDPENEPNTLLLYLLLTKLVERLGVNAIRTGLPMILRLQETSLNGEIVSPHGKVNVASIVNGYLWTIAEKFDFEVSAVGNEINAEISRRKRFSIWFEKVKTPALPIEDIRELPTVTEKRPDYPEEAIKTIKPFLSIKEVVDEITIAYDNSLLTPPTSAPSSPGRVFSIPTLGFGYGYGIAAAPKASREDQLPQKVKDEMCAGWSREACIAAVEKESAGSMTGSRTATSSVPQPPHLGVNGVRKHGSTSGRESPVGANGSTTPTFGLLGGLGTLTKNRKTSGTGSPSRQPTTSSRDSTIKVTDLKRALSSYARNGTRRQSPLRRPTIGSGSRRSTVSSGTSSMVSWTEADEANLSTFDVDNNRSKGPNGTNSRPQTSRSSKTFPKDEEETFHDKATAPAVTADPRRDSDVPPVPKIPSTLNLPGTWPRDISPARTQDESAEVPIATSSEARDASPQSKRATSATYSSPPTRDAHSIKKTSRPVSRKSAAPISSPPNNEKFDLGSLLAGISPGKSTDELEKENRSNTKVLADVVATPQQIALSPSSRNPSDSDRRDAAQKHATTHSRPASIRPTQVADVTHGGSSHASDKALQAACLRCFDVPQRIPDDQDRHEQTELLETSTTTTTPAPLLRASNQALRHSSSTRETLASEATKVDHQNLHVSNSPRHASSQFVTAQALTPMLEGPDLDPLLPPQGAATIEAANANGGPNTAIPPEADSQTSSHPQLDTRITDGLEDTNHIFSQFDWGWEGLFASQAATPNFHSLFLPVDALSSAPSIGAQTAATPTRSAENVARLGDNYADSAPWSNISTTWRAQKFRQEEYLENVRLAETTRERILATAQHFFRLTLDSLNVNSNPGTRFLMADLKRYSSSSILMLPPTPVLQIYLETFLTSFEPYYPLINKRSFDPNAIASGKHEQLAIVMLLLMIAYGAMRDPAIKARRLSMGLLEICRLTTLHLLDKDNTNPRSMILAECALLSTYQAAFSGDKWLMESSFGQMHQYLMLSKHSRFFERDPNTPYVTSNEADIEPLWNSWLEREHTSRLVSSLVMVDAEISILYDKNPTLTIPDLEKALPDSDDLWLAPDASTWFQCWKKSHGPEADSRDFVPSETSLPELFQALLDKKLDHWKPRLQILHMRLLLYPIHILTAQLCELMLCVSDKEPSRFSASACHTSSTLRFEEIRTLLQTWWNVFHALQTETMRHLVLKQVTEILYHLLNLKLATSWSQVEQYSRALSKQPQVVPQLSSSALRRPREAVFHCGQILRVLHSMDIEIRPLWWPVALYRVAIILWTLSRVDNDARWEISTSATRFVDIAIDRLPPDDQMWPPFLSRGVGRPCITAEDDSLQAIDNATTVLQLTGYEISGKASQASFAQSTIQEEAATMSSPLSPMRRIVTSHNAQGKAIVARDGEISVDILPHGAGSAMIWSSESSPADVNSGDDAALADTGFVNKGSIFRIVDIPPRSVGAMHRSLSLDYIIVAKGNVTLSLDDGTKTKIHQGEFVIQQATMHGWDNDGDEWARLIAIMLPAEPPAVEGKELLEDLSTLFGPIA</sequence>
<dbReference type="GO" id="GO:0006351">
    <property type="term" value="P:DNA-templated transcription"/>
    <property type="evidence" value="ECO:0007669"/>
    <property type="project" value="InterPro"/>
</dbReference>
<accession>A0AAV9MY84</accession>
<dbReference type="SUPFAM" id="SSF51182">
    <property type="entry name" value="RmlC-like cupins"/>
    <property type="match status" value="1"/>
</dbReference>
<organism evidence="5 6">
    <name type="scientific">Exophiala bonariae</name>
    <dbReference type="NCBI Taxonomy" id="1690606"/>
    <lineage>
        <taxon>Eukaryota</taxon>
        <taxon>Fungi</taxon>
        <taxon>Dikarya</taxon>
        <taxon>Ascomycota</taxon>
        <taxon>Pezizomycotina</taxon>
        <taxon>Eurotiomycetes</taxon>
        <taxon>Chaetothyriomycetidae</taxon>
        <taxon>Chaetothyriales</taxon>
        <taxon>Herpotrichiellaceae</taxon>
        <taxon>Exophiala</taxon>
    </lineage>
</organism>
<dbReference type="GO" id="GO:0005886">
    <property type="term" value="C:plasma membrane"/>
    <property type="evidence" value="ECO:0007669"/>
    <property type="project" value="TreeGrafter"/>
</dbReference>
<protein>
    <recommendedName>
        <fullName evidence="4">Xylanolytic transcriptional activator regulatory domain-containing protein</fullName>
    </recommendedName>
</protein>
<dbReference type="InterPro" id="IPR049150">
    <property type="entry name" value="EFR3_HEAT-like_rpt"/>
</dbReference>
<feature type="compositionally biased region" description="Polar residues" evidence="3">
    <location>
        <begin position="956"/>
        <end position="976"/>
    </location>
</feature>
<evidence type="ECO:0000259" key="4">
    <source>
        <dbReference type="Pfam" id="PF04082"/>
    </source>
</evidence>
<evidence type="ECO:0000313" key="6">
    <source>
        <dbReference type="Proteomes" id="UP001358417"/>
    </source>
</evidence>
<dbReference type="CDD" id="cd02231">
    <property type="entry name" value="cupin_BLL6423-like"/>
    <property type="match status" value="1"/>
</dbReference>
<dbReference type="GeneID" id="89975499"/>
<dbReference type="InterPro" id="IPR039786">
    <property type="entry name" value="EFR3"/>
</dbReference>
<dbReference type="InterPro" id="IPR007219">
    <property type="entry name" value="XnlR_reg_dom"/>
</dbReference>
<dbReference type="InterPro" id="IPR016024">
    <property type="entry name" value="ARM-type_fold"/>
</dbReference>
<feature type="compositionally biased region" description="Polar residues" evidence="3">
    <location>
        <begin position="895"/>
        <end position="907"/>
    </location>
</feature>
<dbReference type="SUPFAM" id="SSF48371">
    <property type="entry name" value="ARM repeat"/>
    <property type="match status" value="1"/>
</dbReference>
<feature type="domain" description="Xylanolytic transcriptional activator regulatory" evidence="4">
    <location>
        <begin position="1564"/>
        <end position="1767"/>
    </location>
</feature>
<gene>
    <name evidence="5" type="ORF">LTR84_007333</name>
</gene>
<feature type="compositionally biased region" description="Polar residues" evidence="3">
    <location>
        <begin position="1311"/>
        <end position="1323"/>
    </location>
</feature>
<feature type="compositionally biased region" description="Polar residues" evidence="3">
    <location>
        <begin position="1336"/>
        <end position="1347"/>
    </location>
</feature>
<evidence type="ECO:0000313" key="5">
    <source>
        <dbReference type="EMBL" id="KAK5046572.1"/>
    </source>
</evidence>
<dbReference type="Gene3D" id="2.60.120.10">
    <property type="entry name" value="Jelly Rolls"/>
    <property type="match status" value="1"/>
</dbReference>
<reference evidence="5 6" key="1">
    <citation type="submission" date="2023-08" db="EMBL/GenBank/DDBJ databases">
        <title>Black Yeasts Isolated from many extreme environments.</title>
        <authorList>
            <person name="Coleine C."/>
            <person name="Stajich J.E."/>
            <person name="Selbmann L."/>
        </authorList>
    </citation>
    <scope>NUCLEOTIDE SEQUENCE [LARGE SCALE GENOMIC DNA]</scope>
    <source>
        <strain evidence="5 6">CCFEE 5792</strain>
    </source>
</reference>
<dbReference type="GO" id="GO:0008270">
    <property type="term" value="F:zinc ion binding"/>
    <property type="evidence" value="ECO:0007669"/>
    <property type="project" value="InterPro"/>
</dbReference>
<feature type="compositionally biased region" description="Basic and acidic residues" evidence="3">
    <location>
        <begin position="1225"/>
        <end position="1234"/>
    </location>
</feature>
<feature type="region of interest" description="Disordered" evidence="3">
    <location>
        <begin position="1377"/>
        <end position="1406"/>
    </location>
</feature>
<dbReference type="Pfam" id="PF04082">
    <property type="entry name" value="Fungal_trans"/>
    <property type="match status" value="1"/>
</dbReference>
<dbReference type="EMBL" id="JAVRRD010000029">
    <property type="protein sequence ID" value="KAK5046572.1"/>
    <property type="molecule type" value="Genomic_DNA"/>
</dbReference>
<feature type="compositionally biased region" description="Low complexity" evidence="3">
    <location>
        <begin position="1294"/>
        <end position="1310"/>
    </location>
</feature>
<feature type="region of interest" description="Disordered" evidence="3">
    <location>
        <begin position="893"/>
        <end position="1261"/>
    </location>
</feature>
<evidence type="ECO:0000256" key="3">
    <source>
        <dbReference type="SAM" id="MobiDB-lite"/>
    </source>
</evidence>
<feature type="region of interest" description="Disordered" evidence="3">
    <location>
        <begin position="1294"/>
        <end position="1347"/>
    </location>
</feature>
<name>A0AAV9MY84_9EURO</name>
<dbReference type="GO" id="GO:0003677">
    <property type="term" value="F:DNA binding"/>
    <property type="evidence" value="ECO:0007669"/>
    <property type="project" value="InterPro"/>
</dbReference>
<keyword evidence="2" id="KW-0539">Nucleus</keyword>
<feature type="compositionally biased region" description="Polar residues" evidence="3">
    <location>
        <begin position="1130"/>
        <end position="1145"/>
    </location>
</feature>
<dbReference type="PANTHER" id="PTHR47766">
    <property type="entry name" value="PROTEIN EFR3"/>
    <property type="match status" value="1"/>
</dbReference>
<dbReference type="Pfam" id="PF21072">
    <property type="entry name" value="EFR3"/>
    <property type="match status" value="2"/>
</dbReference>
<feature type="compositionally biased region" description="Basic and acidic residues" evidence="3">
    <location>
        <begin position="1190"/>
        <end position="1200"/>
    </location>
</feature>
<evidence type="ECO:0000256" key="1">
    <source>
        <dbReference type="ARBA" id="ARBA00010216"/>
    </source>
</evidence>
<dbReference type="RefSeq" id="XP_064702155.1">
    <property type="nucleotide sequence ID" value="XM_064850886.1"/>
</dbReference>
<dbReference type="InterPro" id="IPR014710">
    <property type="entry name" value="RmlC-like_jellyroll"/>
</dbReference>
<dbReference type="Proteomes" id="UP001358417">
    <property type="component" value="Unassembled WGS sequence"/>
</dbReference>
<dbReference type="InterPro" id="IPR011051">
    <property type="entry name" value="RmlC_Cupin_sf"/>
</dbReference>
<proteinExistence type="inferred from homology"/>
<dbReference type="GO" id="GO:0072659">
    <property type="term" value="P:protein localization to plasma membrane"/>
    <property type="evidence" value="ECO:0007669"/>
    <property type="project" value="InterPro"/>
</dbReference>
<comment type="similarity">
    <text evidence="1">Belongs to the EFR3 family.</text>
</comment>
<keyword evidence="6" id="KW-1185">Reference proteome</keyword>
<dbReference type="PANTHER" id="PTHR47766:SF1">
    <property type="entry name" value="PROTEIN EFR3"/>
    <property type="match status" value="1"/>
</dbReference>
<evidence type="ECO:0000256" key="2">
    <source>
        <dbReference type="ARBA" id="ARBA00023242"/>
    </source>
</evidence>